<dbReference type="HOGENOM" id="CLU_3262421_0_0_10"/>
<evidence type="ECO:0000256" key="1">
    <source>
        <dbReference type="SAM" id="Phobius"/>
    </source>
</evidence>
<feature type="non-terminal residue" evidence="2">
    <location>
        <position position="1"/>
    </location>
</feature>
<feature type="transmembrane region" description="Helical" evidence="1">
    <location>
        <begin position="21"/>
        <end position="38"/>
    </location>
</feature>
<gene>
    <name evidence="2" type="ORF">PRABACTJOHN_03981</name>
</gene>
<name>B7BFZ6_9BACT</name>
<comment type="caution">
    <text evidence="2">The sequence shown here is derived from an EMBL/GenBank/DDBJ whole genome shotgun (WGS) entry which is preliminary data.</text>
</comment>
<dbReference type="AlphaFoldDB" id="B7BFZ6"/>
<keyword evidence="1" id="KW-0812">Transmembrane</keyword>
<dbReference type="EMBL" id="ABYH01000398">
    <property type="protein sequence ID" value="EEC94657.1"/>
    <property type="molecule type" value="Genomic_DNA"/>
</dbReference>
<dbReference type="STRING" id="537006.PRABACTJOHN_03981"/>
<evidence type="ECO:0000313" key="3">
    <source>
        <dbReference type="Proteomes" id="UP000005510"/>
    </source>
</evidence>
<protein>
    <submittedName>
        <fullName evidence="2">Uncharacterized protein</fullName>
    </submittedName>
</protein>
<proteinExistence type="predicted"/>
<organism evidence="2 3">
    <name type="scientific">Parabacteroides johnsonii DSM 18315</name>
    <dbReference type="NCBI Taxonomy" id="537006"/>
    <lineage>
        <taxon>Bacteria</taxon>
        <taxon>Pseudomonadati</taxon>
        <taxon>Bacteroidota</taxon>
        <taxon>Bacteroidia</taxon>
        <taxon>Bacteroidales</taxon>
        <taxon>Tannerellaceae</taxon>
        <taxon>Parabacteroides</taxon>
    </lineage>
</organism>
<dbReference type="Proteomes" id="UP000005510">
    <property type="component" value="Unassembled WGS sequence"/>
</dbReference>
<accession>B7BFZ6</accession>
<sequence>KTSHRFSKTGAKYEKNRISKRFSAQIYSFCLTYAQYLADKF</sequence>
<reference evidence="2 3" key="2">
    <citation type="submission" date="2008-10" db="EMBL/GenBank/DDBJ databases">
        <authorList>
            <person name="Fulton L."/>
            <person name="Clifton S."/>
            <person name="Fulton B."/>
            <person name="Xu J."/>
            <person name="Minx P."/>
            <person name="Pepin K.H."/>
            <person name="Johnson M."/>
            <person name="Bhonagiri V."/>
            <person name="Nash W.E."/>
            <person name="Mardis E.R."/>
            <person name="Wilson R.K."/>
        </authorList>
    </citation>
    <scope>NUCLEOTIDE SEQUENCE [LARGE SCALE GENOMIC DNA]</scope>
    <source>
        <strain evidence="2 3">DSM 18315</strain>
    </source>
</reference>
<evidence type="ECO:0000313" key="2">
    <source>
        <dbReference type="EMBL" id="EEC94657.1"/>
    </source>
</evidence>
<keyword evidence="1" id="KW-1133">Transmembrane helix</keyword>
<keyword evidence="1" id="KW-0472">Membrane</keyword>
<reference evidence="2 3" key="1">
    <citation type="submission" date="2008-10" db="EMBL/GenBank/DDBJ databases">
        <title>Draft genome sequence of Parabacteroides johnsonii (DSM 18315).</title>
        <authorList>
            <person name="Sudarsanam P."/>
            <person name="Ley R."/>
            <person name="Guruge J."/>
            <person name="Turnbaugh P.J."/>
            <person name="Mahowald M."/>
            <person name="Liep D."/>
            <person name="Gordon J."/>
        </authorList>
    </citation>
    <scope>NUCLEOTIDE SEQUENCE [LARGE SCALE GENOMIC DNA]</scope>
    <source>
        <strain evidence="2 3">DSM 18315</strain>
    </source>
</reference>